<keyword evidence="2" id="KW-1185">Reference proteome</keyword>
<sequence>MFADVMEVKLRQWLIAVAAAIAYSGLAASCAPQPVPAVSARAAAVQEAAARSAALQRQVEREAVQQEAAYSRMSDRERIRGIVYEPAPDRLPENERTKP</sequence>
<dbReference type="EMBL" id="JACSGR010000003">
    <property type="protein sequence ID" value="MBH5328987.1"/>
    <property type="molecule type" value="Genomic_DNA"/>
</dbReference>
<proteinExistence type="predicted"/>
<organism evidence="1 2">
    <name type="scientific">Eikenella glucosivorans</name>
    <dbReference type="NCBI Taxonomy" id="2766967"/>
    <lineage>
        <taxon>Bacteria</taxon>
        <taxon>Pseudomonadati</taxon>
        <taxon>Pseudomonadota</taxon>
        <taxon>Betaproteobacteria</taxon>
        <taxon>Neisseriales</taxon>
        <taxon>Neisseriaceae</taxon>
        <taxon>Eikenella</taxon>
    </lineage>
</organism>
<evidence type="ECO:0000313" key="1">
    <source>
        <dbReference type="EMBL" id="MBH5328987.1"/>
    </source>
</evidence>
<reference evidence="1 2" key="1">
    <citation type="submission" date="2020-09" db="EMBL/GenBank/DDBJ databases">
        <title>Eikenella S3660 sp. nov., isolated from a throat swab.</title>
        <authorList>
            <person name="Buhl M."/>
        </authorList>
    </citation>
    <scope>NUCLEOTIDE SEQUENCE [LARGE SCALE GENOMIC DNA]</scope>
    <source>
        <strain evidence="1 2">S3360</strain>
    </source>
</reference>
<protein>
    <recommendedName>
        <fullName evidence="3">Lipoprotein</fullName>
    </recommendedName>
</protein>
<evidence type="ECO:0008006" key="3">
    <source>
        <dbReference type="Google" id="ProtNLM"/>
    </source>
</evidence>
<gene>
    <name evidence="1" type="ORF">H9Q10_04805</name>
</gene>
<name>A0ABS0N9K2_9NEIS</name>
<dbReference type="Proteomes" id="UP000768471">
    <property type="component" value="Unassembled WGS sequence"/>
</dbReference>
<accession>A0ABS0N9K2</accession>
<dbReference type="RefSeq" id="WP_197902893.1">
    <property type="nucleotide sequence ID" value="NZ_JACSGR010000003.1"/>
</dbReference>
<comment type="caution">
    <text evidence="1">The sequence shown here is derived from an EMBL/GenBank/DDBJ whole genome shotgun (WGS) entry which is preliminary data.</text>
</comment>
<evidence type="ECO:0000313" key="2">
    <source>
        <dbReference type="Proteomes" id="UP000768471"/>
    </source>
</evidence>